<dbReference type="EMBL" id="BLKM01000378">
    <property type="protein sequence ID" value="GFG32598.1"/>
    <property type="molecule type" value="Genomic_DNA"/>
</dbReference>
<reference evidence="4" key="1">
    <citation type="submission" date="2020-01" db="EMBL/GenBank/DDBJ databases">
        <title>Draft genome sequence of the Termite Coptotermes fromosanus.</title>
        <authorList>
            <person name="Itakura S."/>
            <person name="Yosikawa Y."/>
            <person name="Umezawa K."/>
        </authorList>
    </citation>
    <scope>NUCLEOTIDE SEQUENCE [LARGE SCALE GENOMIC DNA]</scope>
</reference>
<feature type="chain" id="PRO_5026719817" description="Secreted protein" evidence="2">
    <location>
        <begin position="22"/>
        <end position="145"/>
    </location>
</feature>
<proteinExistence type="predicted"/>
<name>A0A6L2PPV2_COPFO</name>
<feature type="signal peptide" evidence="2">
    <location>
        <begin position="1"/>
        <end position="21"/>
    </location>
</feature>
<organism evidence="3 4">
    <name type="scientific">Coptotermes formosanus</name>
    <name type="common">Formosan subterranean termite</name>
    <dbReference type="NCBI Taxonomy" id="36987"/>
    <lineage>
        <taxon>Eukaryota</taxon>
        <taxon>Metazoa</taxon>
        <taxon>Ecdysozoa</taxon>
        <taxon>Arthropoda</taxon>
        <taxon>Hexapoda</taxon>
        <taxon>Insecta</taxon>
        <taxon>Pterygota</taxon>
        <taxon>Neoptera</taxon>
        <taxon>Polyneoptera</taxon>
        <taxon>Dictyoptera</taxon>
        <taxon>Blattodea</taxon>
        <taxon>Blattoidea</taxon>
        <taxon>Termitoidae</taxon>
        <taxon>Rhinotermitidae</taxon>
        <taxon>Coptotermes</taxon>
    </lineage>
</organism>
<evidence type="ECO:0000256" key="1">
    <source>
        <dbReference type="SAM" id="MobiDB-lite"/>
    </source>
</evidence>
<feature type="region of interest" description="Disordered" evidence="1">
    <location>
        <begin position="99"/>
        <end position="145"/>
    </location>
</feature>
<keyword evidence="4" id="KW-1185">Reference proteome</keyword>
<dbReference type="Proteomes" id="UP000502823">
    <property type="component" value="Unassembled WGS sequence"/>
</dbReference>
<dbReference type="AlphaFoldDB" id="A0A6L2PPV2"/>
<dbReference type="OrthoDB" id="10509007at2759"/>
<evidence type="ECO:0000313" key="4">
    <source>
        <dbReference type="Proteomes" id="UP000502823"/>
    </source>
</evidence>
<evidence type="ECO:0008006" key="5">
    <source>
        <dbReference type="Google" id="ProtNLM"/>
    </source>
</evidence>
<dbReference type="InParanoid" id="A0A6L2PPV2"/>
<gene>
    <name evidence="3" type="ORF">Cfor_04720</name>
</gene>
<comment type="caution">
    <text evidence="3">The sequence shown here is derived from an EMBL/GenBank/DDBJ whole genome shotgun (WGS) entry which is preliminary data.</text>
</comment>
<sequence length="145" mass="16438">MGRHTRLLLLLSGFLIPDTLLQLFAGTSFPYLTAPLLYLVPCSLEREHFAILPRNTFPFFQHNIGSRPVHDLVEHHGLHHTTPGFQPNRFPYATLGHNRPEQVGVRNTGGSQFRYPADGRDVDHTKTPPILLPDRTNGQYPPQQL</sequence>
<evidence type="ECO:0000256" key="2">
    <source>
        <dbReference type="SAM" id="SignalP"/>
    </source>
</evidence>
<accession>A0A6L2PPV2</accession>
<feature type="compositionally biased region" description="Polar residues" evidence="1">
    <location>
        <begin position="136"/>
        <end position="145"/>
    </location>
</feature>
<keyword evidence="2" id="KW-0732">Signal</keyword>
<feature type="compositionally biased region" description="Basic and acidic residues" evidence="1">
    <location>
        <begin position="117"/>
        <end position="126"/>
    </location>
</feature>
<protein>
    <recommendedName>
        <fullName evidence="5">Secreted protein</fullName>
    </recommendedName>
</protein>
<evidence type="ECO:0000313" key="3">
    <source>
        <dbReference type="EMBL" id="GFG32598.1"/>
    </source>
</evidence>